<dbReference type="Pfam" id="PF07484">
    <property type="entry name" value="Collar"/>
    <property type="match status" value="1"/>
</dbReference>
<dbReference type="Gene3D" id="3.90.1340.10">
    <property type="entry name" value="Phage tail collar domain"/>
    <property type="match status" value="1"/>
</dbReference>
<dbReference type="KEGG" id="daq:DAQ1742_02565"/>
<evidence type="ECO:0000259" key="1">
    <source>
        <dbReference type="Pfam" id="PF07484"/>
    </source>
</evidence>
<dbReference type="PANTHER" id="PTHR35191">
    <property type="entry name" value="PROPHAGE SIDE TAIL FIBER PROTEIN HOMOLOG STFQ-RELATED"/>
    <property type="match status" value="1"/>
</dbReference>
<dbReference type="InterPro" id="IPR051934">
    <property type="entry name" value="Phage_Tail_Fiber_Structural"/>
</dbReference>
<reference evidence="2 3" key="1">
    <citation type="submission" date="2016-09" db="EMBL/GenBank/DDBJ databases">
        <authorList>
            <person name="Reverchon S."/>
            <person name="Nasser W."/>
            <person name="Leonard S."/>
            <person name="Brochier C."/>
            <person name="Duprey A."/>
        </authorList>
    </citation>
    <scope>NUCLEOTIDE SEQUENCE [LARGE SCALE GENOMIC DNA]</scope>
    <source>
        <strain evidence="2 3">174/2</strain>
    </source>
</reference>
<dbReference type="InterPro" id="IPR037053">
    <property type="entry name" value="Phage_tail_collar_dom_sf"/>
</dbReference>
<dbReference type="PANTHER" id="PTHR35191:SF1">
    <property type="entry name" value="PROPHAGE SIDE TAIL FIBER PROTEIN HOMOLOG STFQ-RELATED"/>
    <property type="match status" value="1"/>
</dbReference>
<proteinExistence type="predicted"/>
<feature type="domain" description="Phage tail collar" evidence="1">
    <location>
        <begin position="4"/>
        <end position="43"/>
    </location>
</feature>
<evidence type="ECO:0000313" key="3">
    <source>
        <dbReference type="Proteomes" id="UP000294820"/>
    </source>
</evidence>
<name>A0A375ABJ7_9GAMM</name>
<dbReference type="AlphaFoldDB" id="A0A375ABJ7"/>
<dbReference type="SUPFAM" id="SSF88874">
    <property type="entry name" value="Receptor-binding domain of short tail fibre protein gp12"/>
    <property type="match status" value="1"/>
</dbReference>
<gene>
    <name evidence="2" type="ORF">DAQ1742_02565</name>
</gene>
<organism evidence="2 3">
    <name type="scientific">Dickeya aquatica</name>
    <dbReference type="NCBI Taxonomy" id="1401087"/>
    <lineage>
        <taxon>Bacteria</taxon>
        <taxon>Pseudomonadati</taxon>
        <taxon>Pseudomonadota</taxon>
        <taxon>Gammaproteobacteria</taxon>
        <taxon>Enterobacterales</taxon>
        <taxon>Pectobacteriaceae</taxon>
        <taxon>Dickeya</taxon>
    </lineage>
</organism>
<evidence type="ECO:0000313" key="2">
    <source>
        <dbReference type="EMBL" id="SLM63443.1"/>
    </source>
</evidence>
<dbReference type="EMBL" id="LT615367">
    <property type="protein sequence ID" value="SLM63443.1"/>
    <property type="molecule type" value="Genomic_DNA"/>
</dbReference>
<accession>A0A375ABJ7</accession>
<protein>
    <submittedName>
        <fullName evidence="2">Phage tail fiber protein</fullName>
    </submittedName>
</protein>
<dbReference type="InterPro" id="IPR011083">
    <property type="entry name" value="Phage_tail_collar_dom"/>
</dbReference>
<keyword evidence="3" id="KW-1185">Reference proteome</keyword>
<sequence length="70" mass="7791">MATGNPAAGWLKCNGQAFDKTLYPKLARAYPAGVLPDLRGEFIRGWDDGRGVDAGRVYYPHKKRPICVRQ</sequence>
<dbReference type="Proteomes" id="UP000294820">
    <property type="component" value="Chromosome 1"/>
</dbReference>